<name>A0ABU1JC84_9MICC</name>
<organism evidence="2 3">
    <name type="scientific">Arthrobacter russicus</name>
    <dbReference type="NCBI Taxonomy" id="172040"/>
    <lineage>
        <taxon>Bacteria</taxon>
        <taxon>Bacillati</taxon>
        <taxon>Actinomycetota</taxon>
        <taxon>Actinomycetes</taxon>
        <taxon>Micrococcales</taxon>
        <taxon>Micrococcaceae</taxon>
        <taxon>Arthrobacter</taxon>
    </lineage>
</organism>
<evidence type="ECO:0000256" key="1">
    <source>
        <dbReference type="SAM" id="Phobius"/>
    </source>
</evidence>
<gene>
    <name evidence="2" type="ORF">JOE69_001729</name>
</gene>
<sequence>MSKTQREPAQKNQNTGVFGLPAREGRAAEQLDIGIGFLGFWGFVLMVTVIWQELSGASAWGWALLLGLVVLVMALMFRSRARLQRKNQD</sequence>
<accession>A0ABU1JC84</accession>
<evidence type="ECO:0000313" key="2">
    <source>
        <dbReference type="EMBL" id="MDR6269491.1"/>
    </source>
</evidence>
<feature type="transmembrane region" description="Helical" evidence="1">
    <location>
        <begin position="33"/>
        <end position="51"/>
    </location>
</feature>
<comment type="caution">
    <text evidence="2">The sequence shown here is derived from an EMBL/GenBank/DDBJ whole genome shotgun (WGS) entry which is preliminary data.</text>
</comment>
<dbReference type="EMBL" id="JAVDQF010000001">
    <property type="protein sequence ID" value="MDR6269491.1"/>
    <property type="molecule type" value="Genomic_DNA"/>
</dbReference>
<dbReference type="Proteomes" id="UP001185069">
    <property type="component" value="Unassembled WGS sequence"/>
</dbReference>
<dbReference type="RefSeq" id="WP_309797854.1">
    <property type="nucleotide sequence ID" value="NZ_BAAAHY010000005.1"/>
</dbReference>
<keyword evidence="1" id="KW-0472">Membrane</keyword>
<keyword evidence="1" id="KW-0812">Transmembrane</keyword>
<evidence type="ECO:0000313" key="3">
    <source>
        <dbReference type="Proteomes" id="UP001185069"/>
    </source>
</evidence>
<keyword evidence="1" id="KW-1133">Transmembrane helix</keyword>
<keyword evidence="3" id="KW-1185">Reference proteome</keyword>
<reference evidence="2 3" key="1">
    <citation type="submission" date="2023-07" db="EMBL/GenBank/DDBJ databases">
        <title>Sequencing the genomes of 1000 actinobacteria strains.</title>
        <authorList>
            <person name="Klenk H.-P."/>
        </authorList>
    </citation>
    <scope>NUCLEOTIDE SEQUENCE [LARGE SCALE GENOMIC DNA]</scope>
    <source>
        <strain evidence="2 3">DSM 14555</strain>
    </source>
</reference>
<proteinExistence type="predicted"/>
<feature type="transmembrane region" description="Helical" evidence="1">
    <location>
        <begin position="57"/>
        <end position="77"/>
    </location>
</feature>
<protein>
    <submittedName>
        <fullName evidence="2">Flp pilus assembly protein TadB</fullName>
    </submittedName>
</protein>